<reference evidence="2 3" key="1">
    <citation type="submission" date="2014-01" db="EMBL/GenBank/DDBJ databases">
        <authorList>
            <person name="Dobos K."/>
            <person name="Lenaerts A."/>
            <person name="Ordway D."/>
            <person name="DeGroote M.A."/>
            <person name="Parker T."/>
            <person name="Sizemore C."/>
            <person name="Tallon L.J."/>
            <person name="Sadzewicz L.K."/>
            <person name="Sengamalay N."/>
            <person name="Fraser C.M."/>
            <person name="Hine E."/>
            <person name="Shefchek K.A."/>
            <person name="Das S.P."/>
            <person name="Tettelin H."/>
        </authorList>
    </citation>
    <scope>NUCLEOTIDE SEQUENCE [LARGE SCALE GENOMIC DNA]</scope>
    <source>
        <strain evidence="2 3">Harvey</strain>
    </source>
</reference>
<dbReference type="Gene3D" id="1.10.287.850">
    <property type="entry name" value="HP0062-like domain"/>
    <property type="match status" value="1"/>
</dbReference>
<dbReference type="SUPFAM" id="SSF140459">
    <property type="entry name" value="PE/PPE dimer-like"/>
    <property type="match status" value="1"/>
</dbReference>
<keyword evidence="3" id="KW-1185">Reference proteome</keyword>
<dbReference type="InterPro" id="IPR038332">
    <property type="entry name" value="PPE_sf"/>
</dbReference>
<accession>A0ABN0R1J0</accession>
<protein>
    <submittedName>
        <fullName evidence="2">PE family protein</fullName>
    </submittedName>
</protein>
<gene>
    <name evidence="2" type="ORF">I551_2690</name>
</gene>
<evidence type="ECO:0000259" key="1">
    <source>
        <dbReference type="Pfam" id="PF00934"/>
    </source>
</evidence>
<proteinExistence type="predicted"/>
<sequence>MSFLIAAPDMVAAAATDLASIGSTINTANAAASALTTSVAAAAADEVSTAVAHVFDTYAQEYQTFGAHMAAFHDQFVQTLKTGALAYTGAEAANASPLHELLNAVNAPPRAPALLISRLVSWVDDLWCRAIGAAV</sequence>
<organism evidence="2 3">
    <name type="scientific">Mycobacterium ulcerans str. Harvey</name>
    <dbReference type="NCBI Taxonomy" id="1299332"/>
    <lineage>
        <taxon>Bacteria</taxon>
        <taxon>Bacillati</taxon>
        <taxon>Actinomycetota</taxon>
        <taxon>Actinomycetes</taxon>
        <taxon>Mycobacteriales</taxon>
        <taxon>Mycobacteriaceae</taxon>
        <taxon>Mycobacterium</taxon>
        <taxon>Mycobacterium ulcerans group</taxon>
    </lineage>
</organism>
<dbReference type="InterPro" id="IPR000084">
    <property type="entry name" value="PE-PGRS_N"/>
</dbReference>
<dbReference type="EMBL" id="JAOL01000097">
    <property type="protein sequence ID" value="EUA90815.1"/>
    <property type="molecule type" value="Genomic_DNA"/>
</dbReference>
<dbReference type="Proteomes" id="UP000020681">
    <property type="component" value="Unassembled WGS sequence"/>
</dbReference>
<name>A0ABN0R1J0_MYCUL</name>
<comment type="caution">
    <text evidence="2">The sequence shown here is derived from an EMBL/GenBank/DDBJ whole genome shotgun (WGS) entry which is preliminary data.</text>
</comment>
<dbReference type="Pfam" id="PF00934">
    <property type="entry name" value="PE"/>
    <property type="match status" value="1"/>
</dbReference>
<evidence type="ECO:0000313" key="3">
    <source>
        <dbReference type="Proteomes" id="UP000020681"/>
    </source>
</evidence>
<evidence type="ECO:0000313" key="2">
    <source>
        <dbReference type="EMBL" id="EUA90815.1"/>
    </source>
</evidence>
<feature type="domain" description="PE" evidence="1">
    <location>
        <begin position="4"/>
        <end position="94"/>
    </location>
</feature>